<name>A0A165ISD8_9BASI</name>
<dbReference type="Proteomes" id="UP000076842">
    <property type="component" value="Unassembled WGS sequence"/>
</dbReference>
<gene>
    <name evidence="1" type="ORF">CALCODRAFT_491854</name>
</gene>
<proteinExistence type="predicted"/>
<sequence>MLELMLNVRAWAEARPTYEDIKSESEVRKRLDEIEKREEVQEDTRKKVLSFVEVVRSAVASLTGMSLPGMR</sequence>
<evidence type="ECO:0000313" key="1">
    <source>
        <dbReference type="EMBL" id="KZT60917.1"/>
    </source>
</evidence>
<evidence type="ECO:0000313" key="2">
    <source>
        <dbReference type="Proteomes" id="UP000076842"/>
    </source>
</evidence>
<accession>A0A165ISD8</accession>
<protein>
    <submittedName>
        <fullName evidence="1">Uncharacterized protein</fullName>
    </submittedName>
</protein>
<organism evidence="1 2">
    <name type="scientific">Calocera cornea HHB12733</name>
    <dbReference type="NCBI Taxonomy" id="1353952"/>
    <lineage>
        <taxon>Eukaryota</taxon>
        <taxon>Fungi</taxon>
        <taxon>Dikarya</taxon>
        <taxon>Basidiomycota</taxon>
        <taxon>Agaricomycotina</taxon>
        <taxon>Dacrymycetes</taxon>
        <taxon>Dacrymycetales</taxon>
        <taxon>Dacrymycetaceae</taxon>
        <taxon>Calocera</taxon>
    </lineage>
</organism>
<dbReference type="InParanoid" id="A0A165ISD8"/>
<dbReference type="EMBL" id="KV423927">
    <property type="protein sequence ID" value="KZT60917.1"/>
    <property type="molecule type" value="Genomic_DNA"/>
</dbReference>
<dbReference type="AlphaFoldDB" id="A0A165ISD8"/>
<reference evidence="1 2" key="1">
    <citation type="journal article" date="2016" name="Mol. Biol. Evol.">
        <title>Comparative Genomics of Early-Diverging Mushroom-Forming Fungi Provides Insights into the Origins of Lignocellulose Decay Capabilities.</title>
        <authorList>
            <person name="Nagy L.G."/>
            <person name="Riley R."/>
            <person name="Tritt A."/>
            <person name="Adam C."/>
            <person name="Daum C."/>
            <person name="Floudas D."/>
            <person name="Sun H."/>
            <person name="Yadav J.S."/>
            <person name="Pangilinan J."/>
            <person name="Larsson K.H."/>
            <person name="Matsuura K."/>
            <person name="Barry K."/>
            <person name="Labutti K."/>
            <person name="Kuo R."/>
            <person name="Ohm R.A."/>
            <person name="Bhattacharya S.S."/>
            <person name="Shirouzu T."/>
            <person name="Yoshinaga Y."/>
            <person name="Martin F.M."/>
            <person name="Grigoriev I.V."/>
            <person name="Hibbett D.S."/>
        </authorList>
    </citation>
    <scope>NUCLEOTIDE SEQUENCE [LARGE SCALE GENOMIC DNA]</scope>
    <source>
        <strain evidence="1 2">HHB12733</strain>
    </source>
</reference>
<keyword evidence="2" id="KW-1185">Reference proteome</keyword>
<dbReference type="OrthoDB" id="3224400at2759"/>